<dbReference type="Proteomes" id="UP001499947">
    <property type="component" value="Unassembled WGS sequence"/>
</dbReference>
<reference evidence="2 3" key="1">
    <citation type="journal article" date="2019" name="Int. J. Syst. Evol. Microbiol.">
        <title>The Global Catalogue of Microorganisms (GCM) 10K type strain sequencing project: providing services to taxonomists for standard genome sequencing and annotation.</title>
        <authorList>
            <consortium name="The Broad Institute Genomics Platform"/>
            <consortium name="The Broad Institute Genome Sequencing Center for Infectious Disease"/>
            <person name="Wu L."/>
            <person name="Ma J."/>
        </authorList>
    </citation>
    <scope>NUCLEOTIDE SEQUENCE [LARGE SCALE GENOMIC DNA]</scope>
    <source>
        <strain evidence="2 3">JCM 13244</strain>
    </source>
</reference>
<comment type="caution">
    <text evidence="2">The sequence shown here is derived from an EMBL/GenBank/DDBJ whole genome shotgun (WGS) entry which is preliminary data.</text>
</comment>
<proteinExistence type="predicted"/>
<evidence type="ECO:0000313" key="3">
    <source>
        <dbReference type="Proteomes" id="UP001499947"/>
    </source>
</evidence>
<organism evidence="2 3">
    <name type="scientific">Streptomyces yatensis</name>
    <dbReference type="NCBI Taxonomy" id="155177"/>
    <lineage>
        <taxon>Bacteria</taxon>
        <taxon>Bacillati</taxon>
        <taxon>Actinomycetota</taxon>
        <taxon>Actinomycetes</taxon>
        <taxon>Kitasatosporales</taxon>
        <taxon>Streptomycetaceae</taxon>
        <taxon>Streptomyces</taxon>
        <taxon>Streptomyces violaceusniger group</taxon>
    </lineage>
</organism>
<dbReference type="RefSeq" id="WP_246586127.1">
    <property type="nucleotide sequence ID" value="NZ_BAAALR010000071.1"/>
</dbReference>
<sequence length="188" mass="21051">MEELVALAESGSTSLVGLMVSDSWNHVRETFARFTARECKPKDTLTELDGARHRLIAAQKAGDENAVRDISAEWQSYLHLLLCTNPPSLRSSVPCSNSWELGRMQFQLGKLPYFTSVQHYLESEHEAGDADPPDSESAANQFLGMIANYVLWPRMLLTDWNPAASDIRYAVEQAVETMLARYTSDRPA</sequence>
<accession>A0ABN2IUZ5</accession>
<dbReference type="EMBL" id="BAAALR010000071">
    <property type="protein sequence ID" value="GAA1712391.1"/>
    <property type="molecule type" value="Genomic_DNA"/>
</dbReference>
<dbReference type="Pfam" id="PF14246">
    <property type="entry name" value="TetR_C_7"/>
    <property type="match status" value="1"/>
</dbReference>
<evidence type="ECO:0000313" key="2">
    <source>
        <dbReference type="EMBL" id="GAA1712391.1"/>
    </source>
</evidence>
<name>A0ABN2IUZ5_9ACTN</name>
<protein>
    <recommendedName>
        <fullName evidence="1">Transcriptional regulator TetR C-terminal Proteobacteria type domain-containing protein</fullName>
    </recommendedName>
</protein>
<feature type="domain" description="Transcriptional regulator TetR C-terminal Proteobacteria type" evidence="1">
    <location>
        <begin position="100"/>
        <end position="183"/>
    </location>
</feature>
<dbReference type="Gene3D" id="1.10.357.10">
    <property type="entry name" value="Tetracycline Repressor, domain 2"/>
    <property type="match status" value="1"/>
</dbReference>
<gene>
    <name evidence="2" type="ORF">GCM10009680_61740</name>
</gene>
<dbReference type="InterPro" id="IPR039536">
    <property type="entry name" value="TetR_C_Proteobacteria"/>
</dbReference>
<evidence type="ECO:0000259" key="1">
    <source>
        <dbReference type="Pfam" id="PF14246"/>
    </source>
</evidence>
<keyword evidence="3" id="KW-1185">Reference proteome</keyword>